<evidence type="ECO:0000313" key="4">
    <source>
        <dbReference type="EMBL" id="MCZ3371737.1"/>
    </source>
</evidence>
<protein>
    <submittedName>
        <fullName evidence="3">RNA ligase</fullName>
    </submittedName>
</protein>
<dbReference type="Pfam" id="PF18330">
    <property type="entry name" value="Lig_C"/>
    <property type="match status" value="1"/>
</dbReference>
<evidence type="ECO:0000259" key="1">
    <source>
        <dbReference type="Pfam" id="PF09414"/>
    </source>
</evidence>
<keyword evidence="5" id="KW-1185">Reference proteome</keyword>
<feature type="domain" description="RNA ligase" evidence="1">
    <location>
        <begin position="115"/>
        <end position="271"/>
    </location>
</feature>
<evidence type="ECO:0000313" key="5">
    <source>
        <dbReference type="Proteomes" id="UP001068021"/>
    </source>
</evidence>
<dbReference type="SUPFAM" id="SSF56091">
    <property type="entry name" value="DNA ligase/mRNA capping enzyme, catalytic domain"/>
    <property type="match status" value="1"/>
</dbReference>
<dbReference type="Gene3D" id="3.30.470.30">
    <property type="entry name" value="DNA ligase/mRNA capping enzyme"/>
    <property type="match status" value="1"/>
</dbReference>
<reference evidence="3" key="1">
    <citation type="submission" date="2022-12" db="EMBL/GenBank/DDBJ databases">
        <title>Reclassification of two methanogenic archaea species isolated from the Kolyma lowland permafrost.</title>
        <authorList>
            <person name="Trubitsyn V.E."/>
            <person name="Rivkina E.M."/>
            <person name="Shcherbakova V.A."/>
        </authorList>
    </citation>
    <scope>NUCLEOTIDE SEQUENCE</scope>
    <source>
        <strain evidence="3">M2</strain>
        <strain evidence="4">MK4</strain>
    </source>
</reference>
<dbReference type="Gene3D" id="3.30.70.2160">
    <property type="match status" value="1"/>
</dbReference>
<dbReference type="Gene3D" id="3.10.450.740">
    <property type="match status" value="1"/>
</dbReference>
<gene>
    <name evidence="4" type="ORF">O3H35_03735</name>
    <name evidence="3" type="ORF">O3H54_09110</name>
</gene>
<dbReference type="Gene3D" id="3.30.1490.70">
    <property type="match status" value="1"/>
</dbReference>
<accession>A0A9E5A0Z4</accession>
<keyword evidence="3" id="KW-0436">Ligase</keyword>
<dbReference type="NCBIfam" id="TIGR01209">
    <property type="entry name" value="RNA ligase"/>
    <property type="match status" value="1"/>
</dbReference>
<organism evidence="3 5">
    <name type="scientific">Methanobacterium veterum</name>
    <dbReference type="NCBI Taxonomy" id="408577"/>
    <lineage>
        <taxon>Archaea</taxon>
        <taxon>Methanobacteriati</taxon>
        <taxon>Methanobacteriota</taxon>
        <taxon>Methanomada group</taxon>
        <taxon>Methanobacteria</taxon>
        <taxon>Methanobacteriales</taxon>
        <taxon>Methanobacteriaceae</taxon>
        <taxon>Methanobacterium</taxon>
    </lineage>
</organism>
<dbReference type="InterPro" id="IPR001072">
    <property type="entry name" value="RNA_ligase_Pab1020"/>
</dbReference>
<dbReference type="PRINTS" id="PR01048">
    <property type="entry name" value="Y414FAMILY"/>
</dbReference>
<sequence>MNIDWRRNNSLTHFFFHCSTCDLESKVVIENFLDKKLHEILHVKAEKLDHAIKTGIIKFFEFHGFPAMQFKKDVGVMETGTVIYFRNKIEVIRGFPKIRRTLMLSPTLKNHFKDKIALEEKMNGYNVRIASIGDEIIAITRRGYVCPYTTKKALEIMDLKDFFNDNPDLVICGEMLGTENPYVAHYYEEVGDIGFRVFDIRKKVSNEPMSIKEKTELLEKYGLPIVRLIGIYEVNEALSIIKKVIKEIGSVGREGIVIKDPSMEIPPLKYTSSEAHDDELRYAFTYPFDFGRDFFFSRVIREGFQAFEMKENKEELEKRAHRLGEAILYPMIDTIKNVASGNTAGENLIIDVANAEEAEDFLHYLHDLGVFAVLIKFEGNKAVIRKIHQSTTDKITNYINGGLY</sequence>
<dbReference type="EMBL" id="JAPVES010000025">
    <property type="protein sequence ID" value="MCZ3371737.1"/>
    <property type="molecule type" value="Genomic_DNA"/>
</dbReference>
<dbReference type="EMBL" id="JAPVER010000020">
    <property type="protein sequence ID" value="MCZ3366035.1"/>
    <property type="molecule type" value="Genomic_DNA"/>
</dbReference>
<evidence type="ECO:0000259" key="2">
    <source>
        <dbReference type="Pfam" id="PF18330"/>
    </source>
</evidence>
<name>A0A9E5A0Z4_9EURY</name>
<feature type="domain" description="RNA ligase Pab1020 C-terminal" evidence="2">
    <location>
        <begin position="282"/>
        <end position="402"/>
    </location>
</feature>
<comment type="caution">
    <text evidence="3">The sequence shown here is derived from an EMBL/GenBank/DDBJ whole genome shotgun (WGS) entry which is preliminary data.</text>
</comment>
<dbReference type="AlphaFoldDB" id="A0A9E5A0Z4"/>
<dbReference type="Proteomes" id="UP001068021">
    <property type="component" value="Unassembled WGS sequence"/>
</dbReference>
<dbReference type="CDD" id="cd07894">
    <property type="entry name" value="Adenylation_RNA_ligase"/>
    <property type="match status" value="1"/>
</dbReference>
<dbReference type="Proteomes" id="UP001074446">
    <property type="component" value="Unassembled WGS sequence"/>
</dbReference>
<dbReference type="InterPro" id="IPR021122">
    <property type="entry name" value="RNA_ligase_dom_REL/Rnl2"/>
</dbReference>
<evidence type="ECO:0000313" key="3">
    <source>
        <dbReference type="EMBL" id="MCZ3366035.1"/>
    </source>
</evidence>
<proteinExistence type="predicted"/>
<dbReference type="RefSeq" id="WP_084689173.1">
    <property type="nucleotide sequence ID" value="NZ_JAPVER010000020.1"/>
</dbReference>
<dbReference type="InterPro" id="IPR041596">
    <property type="entry name" value="Lig_Pab1020_C"/>
</dbReference>
<dbReference type="GO" id="GO:0016874">
    <property type="term" value="F:ligase activity"/>
    <property type="evidence" value="ECO:0007669"/>
    <property type="project" value="UniProtKB-KW"/>
</dbReference>
<dbReference type="Pfam" id="PF09414">
    <property type="entry name" value="RNA_ligase"/>
    <property type="match status" value="1"/>
</dbReference>